<dbReference type="Proteomes" id="UP000254712">
    <property type="component" value="Unassembled WGS sequence"/>
</dbReference>
<sequence>MTAKIVHADFGLMFAGDQQQMLKTQLTDS</sequence>
<name>A0A379X3V9_SALET</name>
<evidence type="ECO:0000313" key="2">
    <source>
        <dbReference type="Proteomes" id="UP000254712"/>
    </source>
</evidence>
<evidence type="ECO:0000313" key="1">
    <source>
        <dbReference type="EMBL" id="SUH40578.1"/>
    </source>
</evidence>
<accession>A0A379X3V9</accession>
<protein>
    <submittedName>
        <fullName evidence="1">Uncharacterized protein</fullName>
    </submittedName>
</protein>
<dbReference type="EMBL" id="UGXT01000002">
    <property type="protein sequence ID" value="SUH40578.1"/>
    <property type="molecule type" value="Genomic_DNA"/>
</dbReference>
<organism evidence="1 2">
    <name type="scientific">Salmonella enterica I</name>
    <dbReference type="NCBI Taxonomy" id="59201"/>
    <lineage>
        <taxon>Bacteria</taxon>
        <taxon>Pseudomonadati</taxon>
        <taxon>Pseudomonadota</taxon>
        <taxon>Gammaproteobacteria</taxon>
        <taxon>Enterobacterales</taxon>
        <taxon>Enterobacteriaceae</taxon>
        <taxon>Salmonella</taxon>
    </lineage>
</organism>
<reference evidence="1 2" key="1">
    <citation type="submission" date="2018-06" db="EMBL/GenBank/DDBJ databases">
        <authorList>
            <consortium name="Pathogen Informatics"/>
            <person name="Doyle S."/>
        </authorList>
    </citation>
    <scope>NUCLEOTIDE SEQUENCE [LARGE SCALE GENOMIC DNA]</scope>
    <source>
        <strain evidence="1 2">NCTC8261</strain>
    </source>
</reference>
<proteinExistence type="predicted"/>
<gene>
    <name evidence="1" type="ORF">NCTC8261_06973</name>
</gene>
<dbReference type="AlphaFoldDB" id="A0A379X3V9"/>